<organism evidence="2 3">
    <name type="scientific">Araneus ventricosus</name>
    <name type="common">Orbweaver spider</name>
    <name type="synonym">Epeira ventricosa</name>
    <dbReference type="NCBI Taxonomy" id="182803"/>
    <lineage>
        <taxon>Eukaryota</taxon>
        <taxon>Metazoa</taxon>
        <taxon>Ecdysozoa</taxon>
        <taxon>Arthropoda</taxon>
        <taxon>Chelicerata</taxon>
        <taxon>Arachnida</taxon>
        <taxon>Araneae</taxon>
        <taxon>Araneomorphae</taxon>
        <taxon>Entelegynae</taxon>
        <taxon>Araneoidea</taxon>
        <taxon>Araneidae</taxon>
        <taxon>Araneus</taxon>
    </lineage>
</organism>
<dbReference type="AlphaFoldDB" id="A0A4Y2CAX3"/>
<dbReference type="EMBL" id="BGPR01000166">
    <property type="protein sequence ID" value="GBM01174.1"/>
    <property type="molecule type" value="Genomic_DNA"/>
</dbReference>
<gene>
    <name evidence="2" type="ORF">AVEN_253585_1</name>
</gene>
<dbReference type="Proteomes" id="UP000499080">
    <property type="component" value="Unassembled WGS sequence"/>
</dbReference>
<evidence type="ECO:0000256" key="1">
    <source>
        <dbReference type="SAM" id="MobiDB-lite"/>
    </source>
</evidence>
<proteinExistence type="predicted"/>
<comment type="caution">
    <text evidence="2">The sequence shown here is derived from an EMBL/GenBank/DDBJ whole genome shotgun (WGS) entry which is preliminary data.</text>
</comment>
<dbReference type="OrthoDB" id="10543041at2759"/>
<accession>A0A4Y2CAX3</accession>
<protein>
    <submittedName>
        <fullName evidence="2">Uncharacterized protein</fullName>
    </submittedName>
</protein>
<sequence>MFDGKARDSCQGIEGAERSYLTIERLRRLSLAARESRISEASFTYISCVWGDPASSWACCCPIRYNSTKGRSPFTLKSVPKAGRSQSASRC</sequence>
<keyword evidence="3" id="KW-1185">Reference proteome</keyword>
<reference evidence="2 3" key="1">
    <citation type="journal article" date="2019" name="Sci. Rep.">
        <title>Orb-weaving spider Araneus ventricosus genome elucidates the spidroin gene catalogue.</title>
        <authorList>
            <person name="Kono N."/>
            <person name="Nakamura H."/>
            <person name="Ohtoshi R."/>
            <person name="Moran D.A.P."/>
            <person name="Shinohara A."/>
            <person name="Yoshida Y."/>
            <person name="Fujiwara M."/>
            <person name="Mori M."/>
            <person name="Tomita M."/>
            <person name="Arakawa K."/>
        </authorList>
    </citation>
    <scope>NUCLEOTIDE SEQUENCE [LARGE SCALE GENOMIC DNA]</scope>
</reference>
<name>A0A4Y2CAX3_ARAVE</name>
<evidence type="ECO:0000313" key="2">
    <source>
        <dbReference type="EMBL" id="GBM01174.1"/>
    </source>
</evidence>
<feature type="region of interest" description="Disordered" evidence="1">
    <location>
        <begin position="68"/>
        <end position="91"/>
    </location>
</feature>
<evidence type="ECO:0000313" key="3">
    <source>
        <dbReference type="Proteomes" id="UP000499080"/>
    </source>
</evidence>